<feature type="non-terminal residue" evidence="1">
    <location>
        <position position="1"/>
    </location>
</feature>
<keyword evidence="2" id="KW-1185">Reference proteome</keyword>
<evidence type="ECO:0000313" key="1">
    <source>
        <dbReference type="EMBL" id="RDY13536.1"/>
    </source>
</evidence>
<reference evidence="1" key="1">
    <citation type="submission" date="2018-05" db="EMBL/GenBank/DDBJ databases">
        <title>Draft genome of Mucuna pruriens seed.</title>
        <authorList>
            <person name="Nnadi N.E."/>
            <person name="Vos R."/>
            <person name="Hasami M.H."/>
            <person name="Devisetty U.K."/>
            <person name="Aguiy J.C."/>
        </authorList>
    </citation>
    <scope>NUCLEOTIDE SEQUENCE [LARGE SCALE GENOMIC DNA]</scope>
    <source>
        <strain evidence="1">JCA_2017</strain>
    </source>
</reference>
<accession>A0A371IEQ8</accession>
<dbReference type="AlphaFoldDB" id="A0A371IEQ8"/>
<dbReference type="Proteomes" id="UP000257109">
    <property type="component" value="Unassembled WGS sequence"/>
</dbReference>
<comment type="caution">
    <text evidence="1">The sequence shown here is derived from an EMBL/GenBank/DDBJ whole genome shotgun (WGS) entry which is preliminary data.</text>
</comment>
<dbReference type="EMBL" id="QJKJ01000257">
    <property type="protein sequence ID" value="RDY13536.1"/>
    <property type="molecule type" value="Genomic_DNA"/>
</dbReference>
<protein>
    <submittedName>
        <fullName evidence="1">Uncharacterized protein</fullName>
    </submittedName>
</protein>
<organism evidence="1 2">
    <name type="scientific">Mucuna pruriens</name>
    <name type="common">Velvet bean</name>
    <name type="synonym">Dolichos pruriens</name>
    <dbReference type="NCBI Taxonomy" id="157652"/>
    <lineage>
        <taxon>Eukaryota</taxon>
        <taxon>Viridiplantae</taxon>
        <taxon>Streptophyta</taxon>
        <taxon>Embryophyta</taxon>
        <taxon>Tracheophyta</taxon>
        <taxon>Spermatophyta</taxon>
        <taxon>Magnoliopsida</taxon>
        <taxon>eudicotyledons</taxon>
        <taxon>Gunneridae</taxon>
        <taxon>Pentapetalae</taxon>
        <taxon>rosids</taxon>
        <taxon>fabids</taxon>
        <taxon>Fabales</taxon>
        <taxon>Fabaceae</taxon>
        <taxon>Papilionoideae</taxon>
        <taxon>50 kb inversion clade</taxon>
        <taxon>NPAAA clade</taxon>
        <taxon>indigoferoid/millettioid clade</taxon>
        <taxon>Phaseoleae</taxon>
        <taxon>Mucuna</taxon>
    </lineage>
</organism>
<gene>
    <name evidence="1" type="ORF">CR513_01531</name>
</gene>
<proteinExistence type="predicted"/>
<sequence>MSRKMIWARGIRCLKVHQPRFQNWAKIYKERPNIVGAKASPSLPQKYEDEEANLRLMADIEYEYEHDEEVNFNNLEYLRIAYQELLSNFSTLSLGYKELKRKFSKLTKDF</sequence>
<name>A0A371IEQ8_MUCPR</name>
<evidence type="ECO:0000313" key="2">
    <source>
        <dbReference type="Proteomes" id="UP000257109"/>
    </source>
</evidence>